<organism evidence="2 3">
    <name type="scientific">Candidatus Falkowbacteria bacterium CG10_big_fil_rev_8_21_14_0_10_37_18</name>
    <dbReference type="NCBI Taxonomy" id="1974562"/>
    <lineage>
        <taxon>Bacteria</taxon>
        <taxon>Candidatus Falkowiibacteriota</taxon>
    </lineage>
</organism>
<dbReference type="CDD" id="cd01651">
    <property type="entry name" value="RT_G2_intron"/>
    <property type="match status" value="1"/>
</dbReference>
<dbReference type="PANTHER" id="PTHR34047">
    <property type="entry name" value="NUCLEAR INTRON MATURASE 1, MITOCHONDRIAL-RELATED"/>
    <property type="match status" value="1"/>
</dbReference>
<evidence type="ECO:0000313" key="2">
    <source>
        <dbReference type="EMBL" id="PIR95613.1"/>
    </source>
</evidence>
<reference evidence="3" key="1">
    <citation type="submission" date="2017-09" db="EMBL/GenBank/DDBJ databases">
        <title>Depth-based differentiation of microbial function through sediment-hosted aquifers and enrichment of novel symbionts in the deep terrestrial subsurface.</title>
        <authorList>
            <person name="Probst A.J."/>
            <person name="Ladd B."/>
            <person name="Jarett J.K."/>
            <person name="Geller-Mcgrath D.E."/>
            <person name="Sieber C.M.K."/>
            <person name="Emerson J.B."/>
            <person name="Anantharaman K."/>
            <person name="Thomas B.C."/>
            <person name="Malmstrom R."/>
            <person name="Stieglmeier M."/>
            <person name="Klingl A."/>
            <person name="Woyke T."/>
            <person name="Ryan C.M."/>
            <person name="Banfield J.F."/>
        </authorList>
    </citation>
    <scope>NUCLEOTIDE SEQUENCE [LARGE SCALE GENOMIC DNA]</scope>
</reference>
<dbReference type="InterPro" id="IPR051083">
    <property type="entry name" value="GrpII_Intron_Splice-Mob/Def"/>
</dbReference>
<protein>
    <recommendedName>
        <fullName evidence="1">Reverse transcriptase domain-containing protein</fullName>
    </recommendedName>
</protein>
<evidence type="ECO:0000259" key="1">
    <source>
        <dbReference type="PROSITE" id="PS50878"/>
    </source>
</evidence>
<dbReference type="AlphaFoldDB" id="A0A2H0V965"/>
<dbReference type="InterPro" id="IPR000477">
    <property type="entry name" value="RT_dom"/>
</dbReference>
<sequence length="290" mass="34196">MDNIFGLYHDLKEKSYKHGDYQAFKISDPKPRNIHKAVVRDRLLHHLLYQETYQYFDRQFVHDSYSCRLDKGTHRAVRRLAEFRDKVSENNRKAVWIFKCDIRKFFASIDHRILKNILVKYIDDQDLLWLFGQVIDSFNTPGKIGVGLPLGNLTSQLLVNVYMNEFDQFVKRVLKIKYYIRYADDFVFLSDNKEDLIALWPKLEIFLNEHLGLTLHPKKTFFKTLASGVDFLGWVQFSEHRTLRTTTKRRMLKRINQSNKPATLASYSAMLKHGNAYKLSKRAGLVDLAL</sequence>
<name>A0A2H0V965_9BACT</name>
<feature type="domain" description="Reverse transcriptase" evidence="1">
    <location>
        <begin position="1"/>
        <end position="236"/>
    </location>
</feature>
<comment type="caution">
    <text evidence="2">The sequence shown here is derived from an EMBL/GenBank/DDBJ whole genome shotgun (WGS) entry which is preliminary data.</text>
</comment>
<dbReference type="EMBL" id="PFAL01000015">
    <property type="protein sequence ID" value="PIR95613.1"/>
    <property type="molecule type" value="Genomic_DNA"/>
</dbReference>
<dbReference type="InterPro" id="IPR043502">
    <property type="entry name" value="DNA/RNA_pol_sf"/>
</dbReference>
<dbReference type="Proteomes" id="UP000229972">
    <property type="component" value="Unassembled WGS sequence"/>
</dbReference>
<dbReference type="SUPFAM" id="SSF56672">
    <property type="entry name" value="DNA/RNA polymerases"/>
    <property type="match status" value="1"/>
</dbReference>
<accession>A0A2H0V965</accession>
<dbReference type="InterPro" id="IPR043128">
    <property type="entry name" value="Rev_trsase/Diguanyl_cyclase"/>
</dbReference>
<evidence type="ECO:0000313" key="3">
    <source>
        <dbReference type="Proteomes" id="UP000229972"/>
    </source>
</evidence>
<dbReference type="Pfam" id="PF00078">
    <property type="entry name" value="RVT_1"/>
    <property type="match status" value="1"/>
</dbReference>
<dbReference type="Gene3D" id="3.30.70.270">
    <property type="match status" value="1"/>
</dbReference>
<dbReference type="PROSITE" id="PS50878">
    <property type="entry name" value="RT_POL"/>
    <property type="match status" value="1"/>
</dbReference>
<proteinExistence type="predicted"/>
<gene>
    <name evidence="2" type="ORF">COT93_01635</name>
</gene>
<dbReference type="PANTHER" id="PTHR34047:SF8">
    <property type="entry name" value="PROTEIN YKFC"/>
    <property type="match status" value="1"/>
</dbReference>